<feature type="transmembrane region" description="Helical" evidence="2">
    <location>
        <begin position="309"/>
        <end position="328"/>
    </location>
</feature>
<dbReference type="Proteomes" id="UP000319383">
    <property type="component" value="Chromosome"/>
</dbReference>
<dbReference type="RefSeq" id="WP_197534438.1">
    <property type="nucleotide sequence ID" value="NZ_CP036276.1"/>
</dbReference>
<keyword evidence="2" id="KW-1133">Transmembrane helix</keyword>
<dbReference type="AlphaFoldDB" id="A0A517ZVW0"/>
<evidence type="ECO:0000313" key="4">
    <source>
        <dbReference type="Proteomes" id="UP000319383"/>
    </source>
</evidence>
<evidence type="ECO:0000256" key="1">
    <source>
        <dbReference type="ARBA" id="ARBA00022737"/>
    </source>
</evidence>
<keyword evidence="1" id="KW-0677">Repeat</keyword>
<accession>A0A517ZVW0</accession>
<dbReference type="Gene3D" id="2.160.20.80">
    <property type="entry name" value="E3 ubiquitin-protein ligase SopA"/>
    <property type="match status" value="2"/>
</dbReference>
<dbReference type="InterPro" id="IPR001646">
    <property type="entry name" value="5peptide_repeat"/>
</dbReference>
<dbReference type="KEGG" id="sdyn:Mal52_51170"/>
<sequence length="458" mass="51302">MNREEAIELLRTGQVHRWNARRSTPEAEPNLSNVDFDGFDIPGASFKGIDLSGANLSNTKLTNAVFLETNLEGANLANALLSKATFRGAKMAGCDFSHATVTDAKFENCDLRGVVFNRTNLSSSNLSGAKLNGIDFRHSKIHQTILTGANLSNAKLDNCDLLNAELNNATLTQATLIGANLINCKLNDAVMIGADLEKAALERASLQHADLRDARLFMADLSKTNLQDAKLNRSNLIGAKFDSGFLRDADLLEVVIDSTTRFNSETDVRGCKVDRYTMEYMRENIPRAVLMDLEVRDDIARLRSQYSGVWMWSHVLSVIIFAAPYVWFVCRQWVVAHVQEKVPIPSESIPLWKALFRFIWNGGEGWREGWSLAPGSFFPFCLVLIYSALRVVLLWKTKKLETQQDVTGLPVQFSLGHSFCSWNTLYSLSYWGYFVSLILVFWNTLHFFSIPVPISLSP</sequence>
<gene>
    <name evidence="3" type="primary">pipB2</name>
    <name evidence="3" type="ORF">Mal52_51170</name>
</gene>
<feature type="transmembrane region" description="Helical" evidence="2">
    <location>
        <begin position="430"/>
        <end position="450"/>
    </location>
</feature>
<dbReference type="SUPFAM" id="SSF141571">
    <property type="entry name" value="Pentapeptide repeat-like"/>
    <property type="match status" value="2"/>
</dbReference>
<reference evidence="3 4" key="1">
    <citation type="submission" date="2019-02" db="EMBL/GenBank/DDBJ databases">
        <title>Deep-cultivation of Planctomycetes and their phenomic and genomic characterization uncovers novel biology.</title>
        <authorList>
            <person name="Wiegand S."/>
            <person name="Jogler M."/>
            <person name="Boedeker C."/>
            <person name="Pinto D."/>
            <person name="Vollmers J."/>
            <person name="Rivas-Marin E."/>
            <person name="Kohn T."/>
            <person name="Peeters S.H."/>
            <person name="Heuer A."/>
            <person name="Rast P."/>
            <person name="Oberbeckmann S."/>
            <person name="Bunk B."/>
            <person name="Jeske O."/>
            <person name="Meyerdierks A."/>
            <person name="Storesund J.E."/>
            <person name="Kallscheuer N."/>
            <person name="Luecker S."/>
            <person name="Lage O.M."/>
            <person name="Pohl T."/>
            <person name="Merkel B.J."/>
            <person name="Hornburger P."/>
            <person name="Mueller R.-W."/>
            <person name="Bruemmer F."/>
            <person name="Labrenz M."/>
            <person name="Spormann A.M."/>
            <person name="Op den Camp H."/>
            <person name="Overmann J."/>
            <person name="Amann R."/>
            <person name="Jetten M.S.M."/>
            <person name="Mascher T."/>
            <person name="Medema M.H."/>
            <person name="Devos D.P."/>
            <person name="Kaster A.-K."/>
            <person name="Ovreas L."/>
            <person name="Rohde M."/>
            <person name="Galperin M.Y."/>
            <person name="Jogler C."/>
        </authorList>
    </citation>
    <scope>NUCLEOTIDE SEQUENCE [LARGE SCALE GENOMIC DNA]</scope>
    <source>
        <strain evidence="3 4">Mal52</strain>
    </source>
</reference>
<evidence type="ECO:0000313" key="3">
    <source>
        <dbReference type="EMBL" id="QDU46595.1"/>
    </source>
</evidence>
<keyword evidence="2" id="KW-0472">Membrane</keyword>
<keyword evidence="4" id="KW-1185">Reference proteome</keyword>
<proteinExistence type="predicted"/>
<dbReference type="Pfam" id="PF13599">
    <property type="entry name" value="Pentapeptide_4"/>
    <property type="match status" value="1"/>
</dbReference>
<organism evidence="3 4">
    <name type="scientific">Symmachiella dynata</name>
    <dbReference type="NCBI Taxonomy" id="2527995"/>
    <lineage>
        <taxon>Bacteria</taxon>
        <taxon>Pseudomonadati</taxon>
        <taxon>Planctomycetota</taxon>
        <taxon>Planctomycetia</taxon>
        <taxon>Planctomycetales</taxon>
        <taxon>Planctomycetaceae</taxon>
        <taxon>Symmachiella</taxon>
    </lineage>
</organism>
<dbReference type="EMBL" id="CP036276">
    <property type="protein sequence ID" value="QDU46595.1"/>
    <property type="molecule type" value="Genomic_DNA"/>
</dbReference>
<dbReference type="Pfam" id="PF00805">
    <property type="entry name" value="Pentapeptide"/>
    <property type="match status" value="3"/>
</dbReference>
<protein>
    <submittedName>
        <fullName evidence="3">Secreted effector protein pipB2</fullName>
    </submittedName>
</protein>
<dbReference type="PANTHER" id="PTHR47485:SF1">
    <property type="entry name" value="THYLAKOID LUMENAL 17.4 KDA PROTEIN, CHLOROPLASTIC"/>
    <property type="match status" value="1"/>
</dbReference>
<keyword evidence="2" id="KW-0812">Transmembrane</keyword>
<name>A0A517ZVW0_9PLAN</name>
<dbReference type="PANTHER" id="PTHR47485">
    <property type="entry name" value="THYLAKOID LUMENAL 17.4 KDA PROTEIN, CHLOROPLASTIC"/>
    <property type="match status" value="1"/>
</dbReference>
<feature type="transmembrane region" description="Helical" evidence="2">
    <location>
        <begin position="376"/>
        <end position="395"/>
    </location>
</feature>
<evidence type="ECO:0000256" key="2">
    <source>
        <dbReference type="SAM" id="Phobius"/>
    </source>
</evidence>